<organism evidence="2 3">
    <name type="scientific">Parelaphostrongylus tenuis</name>
    <name type="common">Meningeal worm</name>
    <dbReference type="NCBI Taxonomy" id="148309"/>
    <lineage>
        <taxon>Eukaryota</taxon>
        <taxon>Metazoa</taxon>
        <taxon>Ecdysozoa</taxon>
        <taxon>Nematoda</taxon>
        <taxon>Chromadorea</taxon>
        <taxon>Rhabditida</taxon>
        <taxon>Rhabditina</taxon>
        <taxon>Rhabditomorpha</taxon>
        <taxon>Strongyloidea</taxon>
        <taxon>Metastrongylidae</taxon>
        <taxon>Parelaphostrongylus</taxon>
    </lineage>
</organism>
<dbReference type="EMBL" id="JAHQIW010000424">
    <property type="protein sequence ID" value="KAJ1348072.1"/>
    <property type="molecule type" value="Genomic_DNA"/>
</dbReference>
<accession>A0AAD5QE83</accession>
<evidence type="ECO:0000313" key="2">
    <source>
        <dbReference type="EMBL" id="KAJ1348072.1"/>
    </source>
</evidence>
<sequence length="150" mass="17222">MFGLLPKADASVTQQRKREQHRRTSKICSKTPDLIDAGRFEFLRFIGRGKDYSRMAQDLDCKLNAARPRLSPVHKTFPQSTLQCEVWQCIAETVRFRRISVVYSVLQHSVHLLAVQFGIHGAAIRSKFRLDTFEISPNADHDLLAKRNLT</sequence>
<gene>
    <name evidence="2" type="ORF">KIN20_003290</name>
</gene>
<dbReference type="AlphaFoldDB" id="A0AAD5QE83"/>
<reference evidence="2" key="1">
    <citation type="submission" date="2021-06" db="EMBL/GenBank/DDBJ databases">
        <title>Parelaphostrongylus tenuis whole genome reference sequence.</title>
        <authorList>
            <person name="Garwood T.J."/>
            <person name="Larsen P.A."/>
            <person name="Fountain-Jones N.M."/>
            <person name="Garbe J.R."/>
            <person name="Macchietto M.G."/>
            <person name="Kania S.A."/>
            <person name="Gerhold R.W."/>
            <person name="Richards J.E."/>
            <person name="Wolf T.M."/>
        </authorList>
    </citation>
    <scope>NUCLEOTIDE SEQUENCE</scope>
    <source>
        <strain evidence="2">MNPRO001-30</strain>
        <tissue evidence="2">Meninges</tissue>
    </source>
</reference>
<name>A0AAD5QE83_PARTN</name>
<comment type="caution">
    <text evidence="2">The sequence shown here is derived from an EMBL/GenBank/DDBJ whole genome shotgun (WGS) entry which is preliminary data.</text>
</comment>
<evidence type="ECO:0000313" key="3">
    <source>
        <dbReference type="Proteomes" id="UP001196413"/>
    </source>
</evidence>
<feature type="region of interest" description="Disordered" evidence="1">
    <location>
        <begin position="1"/>
        <end position="25"/>
    </location>
</feature>
<dbReference type="Proteomes" id="UP001196413">
    <property type="component" value="Unassembled WGS sequence"/>
</dbReference>
<protein>
    <submittedName>
        <fullName evidence="2">Uncharacterized protein</fullName>
    </submittedName>
</protein>
<evidence type="ECO:0000256" key="1">
    <source>
        <dbReference type="SAM" id="MobiDB-lite"/>
    </source>
</evidence>
<proteinExistence type="predicted"/>
<keyword evidence="3" id="KW-1185">Reference proteome</keyword>